<dbReference type="RefSeq" id="WP_159298101.1">
    <property type="nucleotide sequence ID" value="NZ_BJCK01000109.1"/>
</dbReference>
<gene>
    <name evidence="7" type="ORF">NIES3807_39670</name>
</gene>
<evidence type="ECO:0000256" key="2">
    <source>
        <dbReference type="ARBA" id="ARBA00023054"/>
    </source>
</evidence>
<dbReference type="Pfam" id="PF25967">
    <property type="entry name" value="RND-MFP_C"/>
    <property type="match status" value="1"/>
</dbReference>
<evidence type="ECO:0000256" key="1">
    <source>
        <dbReference type="ARBA" id="ARBA00004196"/>
    </source>
</evidence>
<dbReference type="Gene3D" id="2.40.50.100">
    <property type="match status" value="1"/>
</dbReference>
<dbReference type="EMBL" id="BJCK01000109">
    <property type="protein sequence ID" value="GCL60782.1"/>
    <property type="molecule type" value="Genomic_DNA"/>
</dbReference>
<feature type="domain" description="Multidrug resistance protein MdtA-like C-terminal permuted SH3" evidence="5">
    <location>
        <begin position="433"/>
        <end position="493"/>
    </location>
</feature>
<keyword evidence="2 3" id="KW-0175">Coiled coil</keyword>
<dbReference type="InterPro" id="IPR058627">
    <property type="entry name" value="MdtA-like_C"/>
</dbReference>
<comment type="caution">
    <text evidence="7">The sequence shown here is derived from an EMBL/GenBank/DDBJ whole genome shotgun (WGS) entry which is preliminary data.</text>
</comment>
<reference evidence="7 8" key="1">
    <citation type="submission" date="2019-02" db="EMBL/GenBank/DDBJ databases">
        <title>Draft genome sequence of Arthrospira platensis NIES-3807.</title>
        <authorList>
            <person name="Yamaguchi H."/>
            <person name="Suzuki S."/>
            <person name="Kawachi M."/>
        </authorList>
    </citation>
    <scope>NUCLEOTIDE SEQUENCE [LARGE SCALE GENOMIC DNA]</scope>
    <source>
        <strain evidence="7 8">NIES-3807</strain>
    </source>
</reference>
<keyword evidence="4" id="KW-1133">Transmembrane helix</keyword>
<dbReference type="PRINTS" id="PR01490">
    <property type="entry name" value="RTXTOXIND"/>
</dbReference>
<evidence type="ECO:0000256" key="4">
    <source>
        <dbReference type="SAM" id="Phobius"/>
    </source>
</evidence>
<dbReference type="InterPro" id="IPR011053">
    <property type="entry name" value="Single_hybrid_motif"/>
</dbReference>
<sequence>MKKIELNKAFKLLFLSVFLVVVGVGSWLIYALFLKNNTQTIAVEMIPVTQGQVEDKITGESGVLKLDSQRAIKSSTTGTVEQILVKIGDPVKKGQVLIRLRDRDSQIKLQEFQLDLKDKTVQINEKHLAVRRSEKKLIEASQDYQKLLANYLKDIENKKQEKSWEIEKQTLDLKKKQQAISQAEIDLAEAKVKLTEDEQLFSKGFISETDLQERQKKVVQAQTSLNNAQDELSVTKIELYKQKLDWQNFLKSVKENSSEPQQKLKESLSKVEQSQQDSEQAKLALHQLIRELDKVKIERQKVIEELRQKVITAPSNGMVLNLQVKTGDVIEPKSSILLIGDPTQQIVELKLSPLDANKVKLKQQAEVTIIGLESKKLTGKIQQISLLATEDQNSLQGGDNVKVTAVVGLDRNNLNIIPGTPVTVTLILSQRNQVLVLPNEAIQQNETETFVWMKDNQGKAVKRNIKIGLQGLDNTEIKSGLKQGDEVLIPSIDNPLNEDSYVKIK</sequence>
<evidence type="ECO:0000259" key="6">
    <source>
        <dbReference type="Pfam" id="PF25973"/>
    </source>
</evidence>
<dbReference type="PANTHER" id="PTHR32347:SF14">
    <property type="entry name" value="EFFLUX SYSTEM COMPONENT YKNX-RELATED"/>
    <property type="match status" value="1"/>
</dbReference>
<name>A0AAD3B3B2_MICAE</name>
<dbReference type="Proteomes" id="UP000441080">
    <property type="component" value="Unassembled WGS sequence"/>
</dbReference>
<dbReference type="Pfam" id="PF25973">
    <property type="entry name" value="BSH_CzcB"/>
    <property type="match status" value="1"/>
</dbReference>
<evidence type="ECO:0000313" key="8">
    <source>
        <dbReference type="Proteomes" id="UP000441080"/>
    </source>
</evidence>
<organism evidence="7 8">
    <name type="scientific">Microcystis aeruginosa NIES-3807</name>
    <dbReference type="NCBI Taxonomy" id="2517785"/>
    <lineage>
        <taxon>Bacteria</taxon>
        <taxon>Bacillati</taxon>
        <taxon>Cyanobacteriota</taxon>
        <taxon>Cyanophyceae</taxon>
        <taxon>Oscillatoriophycideae</taxon>
        <taxon>Chroococcales</taxon>
        <taxon>Microcystaceae</taxon>
        <taxon>Microcystis</taxon>
    </lineage>
</organism>
<dbReference type="InterPro" id="IPR050465">
    <property type="entry name" value="UPF0194_transport"/>
</dbReference>
<protein>
    <recommendedName>
        <fullName evidence="9">Membrane fusion protein biotin-lipoyl like domain-containing protein</fullName>
    </recommendedName>
</protein>
<proteinExistence type="predicted"/>
<dbReference type="AlphaFoldDB" id="A0AAD3B3B2"/>
<evidence type="ECO:0000313" key="7">
    <source>
        <dbReference type="EMBL" id="GCL60782.1"/>
    </source>
</evidence>
<accession>A0AAD3B3B2</accession>
<dbReference type="GO" id="GO:0030313">
    <property type="term" value="C:cell envelope"/>
    <property type="evidence" value="ECO:0007669"/>
    <property type="project" value="UniProtKB-SubCell"/>
</dbReference>
<dbReference type="SUPFAM" id="SSF51230">
    <property type="entry name" value="Single hybrid motif"/>
    <property type="match status" value="1"/>
</dbReference>
<feature type="domain" description="CzcB-like barrel-sandwich hybrid" evidence="6">
    <location>
        <begin position="72"/>
        <end position="341"/>
    </location>
</feature>
<evidence type="ECO:0008006" key="9">
    <source>
        <dbReference type="Google" id="ProtNLM"/>
    </source>
</evidence>
<dbReference type="PANTHER" id="PTHR32347">
    <property type="entry name" value="EFFLUX SYSTEM COMPONENT YKNX-RELATED"/>
    <property type="match status" value="1"/>
</dbReference>
<feature type="coiled-coil region" evidence="3">
    <location>
        <begin position="130"/>
        <end position="231"/>
    </location>
</feature>
<keyword evidence="4" id="KW-0472">Membrane</keyword>
<keyword evidence="4" id="KW-0812">Transmembrane</keyword>
<dbReference type="Gene3D" id="2.40.30.170">
    <property type="match status" value="1"/>
</dbReference>
<evidence type="ECO:0000259" key="5">
    <source>
        <dbReference type="Pfam" id="PF25967"/>
    </source>
</evidence>
<dbReference type="Gene3D" id="2.40.420.20">
    <property type="match status" value="1"/>
</dbReference>
<dbReference type="InterPro" id="IPR058647">
    <property type="entry name" value="BSH_CzcB-like"/>
</dbReference>
<dbReference type="Gene3D" id="1.10.287.470">
    <property type="entry name" value="Helix hairpin bin"/>
    <property type="match status" value="1"/>
</dbReference>
<feature type="coiled-coil region" evidence="3">
    <location>
        <begin position="271"/>
        <end position="305"/>
    </location>
</feature>
<evidence type="ECO:0000256" key="3">
    <source>
        <dbReference type="SAM" id="Coils"/>
    </source>
</evidence>
<comment type="subcellular location">
    <subcellularLocation>
        <location evidence="1">Cell envelope</location>
    </subcellularLocation>
</comment>
<feature type="transmembrane region" description="Helical" evidence="4">
    <location>
        <begin position="12"/>
        <end position="33"/>
    </location>
</feature>